<gene>
    <name evidence="2" type="ORF">BSAL_71195</name>
</gene>
<sequence length="465" mass="52536">MQGDSVESRQLSSMTNAELVVIKKNAKAQVIKLQQALESLNQSAIQHSLKSVPPGSTDVTTSTSGADHSFTFVPRTSTTEERIQDAKQYIGAIALMLHDAEQQRDAVIAEEQRRSDAKRLRVATTQAESATNLDGQIKKDVQRHLSNAQSMQYDTLQGIQEGNRRHQNKVAAIRKAVEEQRAEQLSNMKLQEKKEHERNEQRQSQLRSEAEQRRERNDAKEAKLSEKLAAFDKARMKSLESGPREAGHLVRELQSTQSAAIKAESRRHHKAQYAQQQSSTGASKPAVDPYSAGVMDRLTKLPPRGIGIKNDFDSSLENHVAQAQRMLAYTSVECKDRREKSEKRHDKNFDELYDKKERKWAEKAHQQRSDEQRINTLKSAQMEQLSRLTSQREEIRTQAYIKAQQRAALGTVDHWAARARRLLESACVSAIQLQDGGSRRGGAASSLDHQRRPQEGFEGRSKTPF</sequence>
<feature type="region of interest" description="Disordered" evidence="1">
    <location>
        <begin position="433"/>
        <end position="465"/>
    </location>
</feature>
<dbReference type="VEuPathDB" id="TriTrypDB:BSAL_71195"/>
<dbReference type="EMBL" id="CYKH01000544">
    <property type="protein sequence ID" value="CUI14150.1"/>
    <property type="molecule type" value="Genomic_DNA"/>
</dbReference>
<dbReference type="Proteomes" id="UP000051952">
    <property type="component" value="Unassembled WGS sequence"/>
</dbReference>
<evidence type="ECO:0000313" key="2">
    <source>
        <dbReference type="EMBL" id="CUI14150.1"/>
    </source>
</evidence>
<feature type="compositionally biased region" description="Basic and acidic residues" evidence="1">
    <location>
        <begin position="208"/>
        <end position="229"/>
    </location>
</feature>
<feature type="compositionally biased region" description="Polar residues" evidence="1">
    <location>
        <begin position="273"/>
        <end position="282"/>
    </location>
</feature>
<keyword evidence="3" id="KW-1185">Reference proteome</keyword>
<protein>
    <submittedName>
        <fullName evidence="2">Uncharacterized protein</fullName>
    </submittedName>
</protein>
<proteinExistence type="predicted"/>
<feature type="compositionally biased region" description="Basic and acidic residues" evidence="1">
    <location>
        <begin position="448"/>
        <end position="465"/>
    </location>
</feature>
<reference evidence="3" key="1">
    <citation type="submission" date="2015-09" db="EMBL/GenBank/DDBJ databases">
        <authorList>
            <consortium name="Pathogen Informatics"/>
        </authorList>
    </citation>
    <scope>NUCLEOTIDE SEQUENCE [LARGE SCALE GENOMIC DNA]</scope>
    <source>
        <strain evidence="3">Lake Konstanz</strain>
    </source>
</reference>
<feature type="region of interest" description="Disordered" evidence="1">
    <location>
        <begin position="182"/>
        <end position="229"/>
    </location>
</feature>
<accession>A0A0S4KEY0</accession>
<feature type="compositionally biased region" description="Basic and acidic residues" evidence="1">
    <location>
        <begin position="190"/>
        <end position="201"/>
    </location>
</feature>
<dbReference type="AlphaFoldDB" id="A0A0S4KEY0"/>
<name>A0A0S4KEY0_BODSA</name>
<evidence type="ECO:0000313" key="3">
    <source>
        <dbReference type="Proteomes" id="UP000051952"/>
    </source>
</evidence>
<feature type="region of interest" description="Disordered" evidence="1">
    <location>
        <begin position="260"/>
        <end position="290"/>
    </location>
</feature>
<evidence type="ECO:0000256" key="1">
    <source>
        <dbReference type="SAM" id="MobiDB-lite"/>
    </source>
</evidence>
<organism evidence="2 3">
    <name type="scientific">Bodo saltans</name>
    <name type="common">Flagellated protozoan</name>
    <dbReference type="NCBI Taxonomy" id="75058"/>
    <lineage>
        <taxon>Eukaryota</taxon>
        <taxon>Discoba</taxon>
        <taxon>Euglenozoa</taxon>
        <taxon>Kinetoplastea</taxon>
        <taxon>Metakinetoplastina</taxon>
        <taxon>Eubodonida</taxon>
        <taxon>Bodonidae</taxon>
        <taxon>Bodo</taxon>
    </lineage>
</organism>